<evidence type="ECO:0000256" key="10">
    <source>
        <dbReference type="ARBA" id="ARBA00023008"/>
    </source>
</evidence>
<evidence type="ECO:0000256" key="14">
    <source>
        <dbReference type="SAM" id="SignalP"/>
    </source>
</evidence>
<dbReference type="EMBL" id="GU169868">
    <property type="protein sequence ID" value="ADX07303.1"/>
    <property type="molecule type" value="mRNA"/>
</dbReference>
<keyword evidence="8" id="KW-0677">Repeat</keyword>
<evidence type="ECO:0000259" key="17">
    <source>
        <dbReference type="Pfam" id="PF07732"/>
    </source>
</evidence>
<dbReference type="GO" id="GO:0005507">
    <property type="term" value="F:copper ion binding"/>
    <property type="evidence" value="ECO:0007669"/>
    <property type="project" value="InterPro"/>
</dbReference>
<evidence type="ECO:0000256" key="13">
    <source>
        <dbReference type="ARBA" id="ARBA00023185"/>
    </source>
</evidence>
<sequence length="699" mass="76542">MFSLALGFALSLSARLAFAAIGPVTDLRIQNAHLGLDGYDRSGVFADGMFPGPLIIGNKGDDFKINVINELTDEAMLKTTSIHWHGLLQKGTNWADGPSFINQCPIAPGNSFSYDFSAADQAGTFWYHSHLSTQYCDGLRGPFVVYDPEDPHGHRYDVDDESTVITLSDWYHKLAPQQGAVPYRFRLIAMSCAPNWVFSIDNHLLEVIEADGINTQPLLVDSIQIFAGQRYSFVLTADQAVDNYWIRADPNEGNQGFEGGINSAVLRYSGAPETEPSYDVTKEVILFNPLVETNLHPLVTETEGVAGGHFNDGADVNINLAFAIDPKLGRFTVNGATYRAPTMPVLLQIMSGASSAQNLLPSSSIYELPLNKSIQLSFPGGAPGSPHPFHLHGHAFDVVRSAGSSQYNYIDPIRRDVVSTGDVGDNVTIRFVTDNAGPWFLHCHVDWHMEAGLAVIFTEGTNREGALANPTPDSWDDLCPAYNALSPTDIGVAVDPGKAYTAVPLRISKGDILFPHDVCCIGTPTMKNDNLNIFRIFCVLVILMPQVHSHMAGPSHATRALEPRTLQLNGHKKTYTLDPLPRQGSRSYVYQVVGGWGRRKVPAVAKMFLPHRNDAGGIVDEIAFAKLAMQWIADGKDSTGNEWLVLTDLKSPEISGEEMYNLIDIIHNLRKKSYCEYAMEVAPQLAKAAAEKKFDQGLA</sequence>
<reference evidence="18" key="1">
    <citation type="submission" date="2009-11" db="EMBL/GenBank/DDBJ databases">
        <title>Useful genes from Flammulina velutipes.</title>
        <authorList>
            <person name="Yoon H."/>
            <person name="Kim J.-G."/>
            <person name="Lee B.-M."/>
            <person name="Kong W.-S."/>
            <person name="Lee C.-S."/>
            <person name="Choi J.-W."/>
        </authorList>
    </citation>
    <scope>NUCLEOTIDE SEQUENCE</scope>
    <source>
        <strain evidence="18">KACC 42777</strain>
    </source>
</reference>
<keyword evidence="14" id="KW-0732">Signal</keyword>
<keyword evidence="6" id="KW-0964">Secreted</keyword>
<dbReference type="CDD" id="cd13856">
    <property type="entry name" value="CuRO_1_Tv-LCC_like"/>
    <property type="match status" value="1"/>
</dbReference>
<dbReference type="PROSITE" id="PS00080">
    <property type="entry name" value="MULTICOPPER_OXIDASE2"/>
    <property type="match status" value="1"/>
</dbReference>
<dbReference type="InterPro" id="IPR011707">
    <property type="entry name" value="Cu-oxidase-like_N"/>
</dbReference>
<keyword evidence="7" id="KW-0479">Metal-binding</keyword>
<evidence type="ECO:0000259" key="16">
    <source>
        <dbReference type="Pfam" id="PF07731"/>
    </source>
</evidence>
<comment type="catalytic activity">
    <reaction evidence="1">
        <text>4 hydroquinone + O2 = 4 benzosemiquinone + 2 H2O</text>
        <dbReference type="Rhea" id="RHEA:11276"/>
        <dbReference type="ChEBI" id="CHEBI:15377"/>
        <dbReference type="ChEBI" id="CHEBI:15379"/>
        <dbReference type="ChEBI" id="CHEBI:17594"/>
        <dbReference type="ChEBI" id="CHEBI:17977"/>
        <dbReference type="EC" id="1.10.3.2"/>
    </reaction>
</comment>
<dbReference type="InterPro" id="IPR001117">
    <property type="entry name" value="Cu-oxidase_2nd"/>
</dbReference>
<organism evidence="18">
    <name type="scientific">Flammulina velutipes</name>
    <name type="common">Agaricus velutipes</name>
    <dbReference type="NCBI Taxonomy" id="38945"/>
    <lineage>
        <taxon>Eukaryota</taxon>
        <taxon>Fungi</taxon>
        <taxon>Dikarya</taxon>
        <taxon>Basidiomycota</taxon>
        <taxon>Agaricomycotina</taxon>
        <taxon>Agaricomycetes</taxon>
        <taxon>Agaricomycetidae</taxon>
        <taxon>Agaricales</taxon>
        <taxon>Marasmiineae</taxon>
        <taxon>Physalacriaceae</taxon>
        <taxon>Flammulina</taxon>
    </lineage>
</organism>
<dbReference type="InterPro" id="IPR033138">
    <property type="entry name" value="Cu_oxidase_CS"/>
</dbReference>
<comment type="subcellular location">
    <subcellularLocation>
        <location evidence="3">Secreted</location>
    </subcellularLocation>
</comment>
<feature type="chain" id="PRO_5003507719" description="laccase" evidence="14">
    <location>
        <begin position="20"/>
        <end position="699"/>
    </location>
</feature>
<evidence type="ECO:0000256" key="11">
    <source>
        <dbReference type="ARBA" id="ARBA00023157"/>
    </source>
</evidence>
<accession>G8A529</accession>
<feature type="domain" description="Plastocyanin-like" evidence="17">
    <location>
        <begin position="31"/>
        <end position="149"/>
    </location>
</feature>
<evidence type="ECO:0000256" key="2">
    <source>
        <dbReference type="ARBA" id="ARBA00001935"/>
    </source>
</evidence>
<evidence type="ECO:0000256" key="12">
    <source>
        <dbReference type="ARBA" id="ARBA00023180"/>
    </source>
</evidence>
<keyword evidence="13" id="KW-0439">Lignin degradation</keyword>
<dbReference type="Pfam" id="PF07731">
    <property type="entry name" value="Cu-oxidase_2"/>
    <property type="match status" value="1"/>
</dbReference>
<dbReference type="GO" id="GO:0046274">
    <property type="term" value="P:lignin catabolic process"/>
    <property type="evidence" value="ECO:0007669"/>
    <property type="project" value="UniProtKB-KW"/>
</dbReference>
<dbReference type="InterPro" id="IPR045087">
    <property type="entry name" value="Cu-oxidase_fam"/>
</dbReference>
<keyword evidence="12" id="KW-0325">Glycoprotein</keyword>
<feature type="domain" description="Plastocyanin-like" evidence="16">
    <location>
        <begin position="339"/>
        <end position="460"/>
    </location>
</feature>
<dbReference type="PANTHER" id="PTHR11709">
    <property type="entry name" value="MULTI-COPPER OXIDASE"/>
    <property type="match status" value="1"/>
</dbReference>
<evidence type="ECO:0000256" key="7">
    <source>
        <dbReference type="ARBA" id="ARBA00022723"/>
    </source>
</evidence>
<feature type="domain" description="Plastocyanin-like" evidence="15">
    <location>
        <begin position="183"/>
        <end position="271"/>
    </location>
</feature>
<feature type="signal peptide" evidence="14">
    <location>
        <begin position="1"/>
        <end position="19"/>
    </location>
</feature>
<dbReference type="SUPFAM" id="SSF49503">
    <property type="entry name" value="Cupredoxins"/>
    <property type="match status" value="3"/>
</dbReference>
<dbReference type="FunFam" id="2.60.40.420:FF:000045">
    <property type="entry name" value="Laccase 2"/>
    <property type="match status" value="1"/>
</dbReference>
<evidence type="ECO:0000313" key="18">
    <source>
        <dbReference type="EMBL" id="ADX07303.1"/>
    </source>
</evidence>
<dbReference type="PROSITE" id="PS00079">
    <property type="entry name" value="MULTICOPPER_OXIDASE1"/>
    <property type="match status" value="2"/>
</dbReference>
<evidence type="ECO:0000256" key="1">
    <source>
        <dbReference type="ARBA" id="ARBA00000349"/>
    </source>
</evidence>
<evidence type="ECO:0000259" key="15">
    <source>
        <dbReference type="Pfam" id="PF00394"/>
    </source>
</evidence>
<dbReference type="EC" id="1.10.3.2" evidence="5"/>
<evidence type="ECO:0000256" key="5">
    <source>
        <dbReference type="ARBA" id="ARBA00012297"/>
    </source>
</evidence>
<protein>
    <recommendedName>
        <fullName evidence="5">laccase</fullName>
        <ecNumber evidence="5">1.10.3.2</ecNumber>
    </recommendedName>
</protein>
<dbReference type="Gene3D" id="2.60.40.420">
    <property type="entry name" value="Cupredoxins - blue copper proteins"/>
    <property type="match status" value="3"/>
</dbReference>
<evidence type="ECO:0000256" key="8">
    <source>
        <dbReference type="ARBA" id="ARBA00022737"/>
    </source>
</evidence>
<evidence type="ECO:0000256" key="3">
    <source>
        <dbReference type="ARBA" id="ARBA00004613"/>
    </source>
</evidence>
<keyword evidence="11" id="KW-1015">Disulfide bond</keyword>
<dbReference type="AlphaFoldDB" id="G8A529"/>
<evidence type="ECO:0000256" key="4">
    <source>
        <dbReference type="ARBA" id="ARBA00010609"/>
    </source>
</evidence>
<dbReference type="GO" id="GO:0005576">
    <property type="term" value="C:extracellular region"/>
    <property type="evidence" value="ECO:0007669"/>
    <property type="project" value="UniProtKB-SubCell"/>
</dbReference>
<dbReference type="Pfam" id="PF07732">
    <property type="entry name" value="Cu-oxidase_3"/>
    <property type="match status" value="1"/>
</dbReference>
<evidence type="ECO:0000256" key="9">
    <source>
        <dbReference type="ARBA" id="ARBA00023002"/>
    </source>
</evidence>
<dbReference type="InterPro" id="IPR008972">
    <property type="entry name" value="Cupredoxin"/>
</dbReference>
<dbReference type="InterPro" id="IPR011706">
    <property type="entry name" value="Cu-oxidase_C"/>
</dbReference>
<dbReference type="InterPro" id="IPR002355">
    <property type="entry name" value="Cu_oxidase_Cu_BS"/>
</dbReference>
<dbReference type="PANTHER" id="PTHR11709:SF394">
    <property type="entry name" value="FI03373P-RELATED"/>
    <property type="match status" value="1"/>
</dbReference>
<keyword evidence="10" id="KW-0186">Copper</keyword>
<comment type="similarity">
    <text evidence="4">Belongs to the multicopper oxidase family.</text>
</comment>
<evidence type="ECO:0000256" key="6">
    <source>
        <dbReference type="ARBA" id="ARBA00022525"/>
    </source>
</evidence>
<proteinExistence type="evidence at transcript level"/>
<dbReference type="CDD" id="cd13903">
    <property type="entry name" value="CuRO_3_Tv-LCC_like"/>
    <property type="match status" value="1"/>
</dbReference>
<name>G8A529_FLAVE</name>
<dbReference type="Pfam" id="PF00394">
    <property type="entry name" value="Cu-oxidase"/>
    <property type="match status" value="1"/>
</dbReference>
<dbReference type="GO" id="GO:0052716">
    <property type="term" value="F:hydroquinone:oxygen oxidoreductase activity"/>
    <property type="evidence" value="ECO:0007669"/>
    <property type="project" value="UniProtKB-EC"/>
</dbReference>
<comment type="cofactor">
    <cofactor evidence="2">
        <name>Cu cation</name>
        <dbReference type="ChEBI" id="CHEBI:23378"/>
    </cofactor>
</comment>
<dbReference type="FunFam" id="2.60.40.420:FF:000125">
    <property type="entry name" value="Laccase 2"/>
    <property type="match status" value="1"/>
</dbReference>
<keyword evidence="9" id="KW-0560">Oxidoreductase</keyword>